<name>A0A0E0L2V6_ORYPU</name>
<feature type="repeat" description="ANK" evidence="6">
    <location>
        <begin position="429"/>
        <end position="461"/>
    </location>
</feature>
<dbReference type="Gramene" id="OPUNC05G15370.1">
    <property type="protein sequence ID" value="OPUNC05G15370.1"/>
    <property type="gene ID" value="OPUNC05G15370"/>
</dbReference>
<keyword evidence="3" id="KW-0813">Transport</keyword>
<dbReference type="STRING" id="4537.A0A0E0L2V6"/>
<keyword evidence="6" id="KW-0040">ANK repeat</keyword>
<reference evidence="8" key="2">
    <citation type="submission" date="2018-05" db="EMBL/GenBank/DDBJ databases">
        <title>OpunRS2 (Oryza punctata Reference Sequence Version 2).</title>
        <authorList>
            <person name="Zhang J."/>
            <person name="Kudrna D."/>
            <person name="Lee S."/>
            <person name="Talag J."/>
            <person name="Welchert J."/>
            <person name="Wing R.A."/>
        </authorList>
    </citation>
    <scope>NUCLEOTIDE SEQUENCE [LARGE SCALE GENOMIC DNA]</scope>
</reference>
<organism evidence="8">
    <name type="scientific">Oryza punctata</name>
    <name type="common">Red rice</name>
    <dbReference type="NCBI Taxonomy" id="4537"/>
    <lineage>
        <taxon>Eukaryota</taxon>
        <taxon>Viridiplantae</taxon>
        <taxon>Streptophyta</taxon>
        <taxon>Embryophyta</taxon>
        <taxon>Tracheophyta</taxon>
        <taxon>Spermatophyta</taxon>
        <taxon>Magnoliopsida</taxon>
        <taxon>Liliopsida</taxon>
        <taxon>Poales</taxon>
        <taxon>Poaceae</taxon>
        <taxon>BOP clade</taxon>
        <taxon>Oryzoideae</taxon>
        <taxon>Oryzeae</taxon>
        <taxon>Oryzinae</taxon>
        <taxon>Oryza</taxon>
    </lineage>
</organism>
<feature type="region of interest" description="Disordered" evidence="7">
    <location>
        <begin position="239"/>
        <end position="260"/>
    </location>
</feature>
<keyword evidence="5" id="KW-0407">Ion channel</keyword>
<dbReference type="GO" id="GO:0034702">
    <property type="term" value="C:monoatomic ion channel complex"/>
    <property type="evidence" value="ECO:0007669"/>
    <property type="project" value="UniProtKB-KW"/>
</dbReference>
<feature type="region of interest" description="Disordered" evidence="7">
    <location>
        <begin position="503"/>
        <end position="524"/>
    </location>
</feature>
<evidence type="ECO:0000256" key="4">
    <source>
        <dbReference type="ARBA" id="ARBA00022958"/>
    </source>
</evidence>
<evidence type="ECO:0000256" key="6">
    <source>
        <dbReference type="PROSITE-ProRule" id="PRU00023"/>
    </source>
</evidence>
<dbReference type="HOGENOM" id="CLU_454477_0_0_1"/>
<keyword evidence="1" id="KW-0633">Potassium transport</keyword>
<dbReference type="Gene3D" id="1.25.40.20">
    <property type="entry name" value="Ankyrin repeat-containing domain"/>
    <property type="match status" value="2"/>
</dbReference>
<keyword evidence="2" id="KW-0631">Potassium channel</keyword>
<dbReference type="Pfam" id="PF12796">
    <property type="entry name" value="Ank_2"/>
    <property type="match status" value="2"/>
</dbReference>
<feature type="repeat" description="ANK" evidence="6">
    <location>
        <begin position="166"/>
        <end position="198"/>
    </location>
</feature>
<evidence type="ECO:0000313" key="8">
    <source>
        <dbReference type="EnsemblPlants" id="OPUNC05G15370.1"/>
    </source>
</evidence>
<dbReference type="AlphaFoldDB" id="A0A0E0L2V6"/>
<keyword evidence="4" id="KW-0630">Potassium</keyword>
<dbReference type="SMART" id="SM00248">
    <property type="entry name" value="ANK"/>
    <property type="match status" value="6"/>
</dbReference>
<proteinExistence type="predicted"/>
<accession>A0A0E0L2V6</accession>
<dbReference type="PROSITE" id="PS50088">
    <property type="entry name" value="ANK_REPEAT"/>
    <property type="match status" value="2"/>
</dbReference>
<reference evidence="8" key="1">
    <citation type="submission" date="2015-04" db="UniProtKB">
        <authorList>
            <consortium name="EnsemblPlants"/>
        </authorList>
    </citation>
    <scope>IDENTIFICATION</scope>
</reference>
<dbReference type="SUPFAM" id="SSF48403">
    <property type="entry name" value="Ankyrin repeat"/>
    <property type="match status" value="1"/>
</dbReference>
<evidence type="ECO:0000256" key="1">
    <source>
        <dbReference type="ARBA" id="ARBA00022538"/>
    </source>
</evidence>
<dbReference type="PROSITE" id="PS50297">
    <property type="entry name" value="ANK_REP_REGION"/>
    <property type="match status" value="2"/>
</dbReference>
<dbReference type="EnsemblPlants" id="OPUNC05G15370.1">
    <property type="protein sequence ID" value="OPUNC05G15370.1"/>
    <property type="gene ID" value="OPUNC05G15370"/>
</dbReference>
<dbReference type="InterPro" id="IPR045319">
    <property type="entry name" value="KAT/AKT"/>
</dbReference>
<evidence type="ECO:0000256" key="7">
    <source>
        <dbReference type="SAM" id="MobiDB-lite"/>
    </source>
</evidence>
<keyword evidence="9" id="KW-1185">Reference proteome</keyword>
<evidence type="ECO:0000256" key="2">
    <source>
        <dbReference type="ARBA" id="ARBA00022826"/>
    </source>
</evidence>
<dbReference type="PANTHER" id="PTHR45743">
    <property type="entry name" value="POTASSIUM CHANNEL AKT1"/>
    <property type="match status" value="1"/>
</dbReference>
<dbReference type="eggNOG" id="KOG0498">
    <property type="taxonomic scope" value="Eukaryota"/>
</dbReference>
<dbReference type="InterPro" id="IPR002110">
    <property type="entry name" value="Ankyrin_rpt"/>
</dbReference>
<dbReference type="GO" id="GO:0005249">
    <property type="term" value="F:voltage-gated potassium channel activity"/>
    <property type="evidence" value="ECO:0007669"/>
    <property type="project" value="InterPro"/>
</dbReference>
<keyword evidence="3" id="KW-0851">Voltage-gated channel</keyword>
<dbReference type="InterPro" id="IPR036770">
    <property type="entry name" value="Ankyrin_rpt-contain_sf"/>
</dbReference>
<evidence type="ECO:0000256" key="5">
    <source>
        <dbReference type="ARBA" id="ARBA00023303"/>
    </source>
</evidence>
<keyword evidence="3" id="KW-0406">Ion transport</keyword>
<protein>
    <submittedName>
        <fullName evidence="8">Uncharacterized protein</fullName>
    </submittedName>
</protein>
<dbReference type="Proteomes" id="UP000026962">
    <property type="component" value="Chromosome 5"/>
</dbReference>
<dbReference type="PANTHER" id="PTHR45743:SF21">
    <property type="entry name" value="POTASSIUM CHANNEL AKT2_3"/>
    <property type="match status" value="1"/>
</dbReference>
<evidence type="ECO:0000313" key="9">
    <source>
        <dbReference type="Proteomes" id="UP000026962"/>
    </source>
</evidence>
<evidence type="ECO:0000256" key="3">
    <source>
        <dbReference type="ARBA" id="ARBA00022882"/>
    </source>
</evidence>
<sequence>MAQYIEVPAKVFLEEFARMLDLGPRTITGRHSSTGLHVVGVQVNLGPADRVPYLYYEVAKTIVAEPEQTASLMTIHALAAERQIEIRDVNYPQVQHLRHAKGNTAVWIAIAARHHKIFNILYHFARVSSPHHATGDLLCLAARRGDLDTLRELLKHGLAVDSEDRDGATALRVALAEGHADVARFLVLNGASDDKANHNEQTAAVSVEELRELMKKLDLAHPVTIVDTPSHAAAAVIREVGSPGDSRNGRRQSTRSDDAHLATEEKLKVEARKTLIVNDEGAENNSIDVIRDNDKLFIVTEEHMREVTSMEWIIAYLTLLNKVLFGLERFEGNDFASQNYKKSRYTHSIAHQCGSTNSVRKNAKGNTAVWIAIAARHHKIFNILYHFARVSSPHHATGDLLCLAARRGDLDTLRELLKHGLAVDSEDRDGATALRVALAEGHADVARFLVLNGASDDKANHNEQTAAVSVEELRELMKKLDLAHPVTIVDTPSHAAAAVIREVGSPGDSRNGRRQSTRSDDAHLATEEKLKVEARKTLIVNDEGAENNSIDVIRDNDKLFIVTEEHMREVTSMEWIIAYLTLLNKVLFGLERFEGNDFASQ</sequence>